<proteinExistence type="predicted"/>
<protein>
    <submittedName>
        <fullName evidence="1">Putative exodeoxyribonuclease</fullName>
    </submittedName>
</protein>
<dbReference type="Proteomes" id="UP000593993">
    <property type="component" value="Genome"/>
</dbReference>
<evidence type="ECO:0000313" key="2">
    <source>
        <dbReference type="Proteomes" id="UP000593993"/>
    </source>
</evidence>
<accession>A0A7L8ZIA4</accession>
<name>A0A7L8ZIA4_9CAUD</name>
<gene>
    <name evidence="1" type="ORF">phage621_00143</name>
</gene>
<dbReference type="InterPro" id="IPR029060">
    <property type="entry name" value="PIN-like_dom_sf"/>
</dbReference>
<evidence type="ECO:0000313" key="1">
    <source>
        <dbReference type="EMBL" id="QOI68696.1"/>
    </source>
</evidence>
<organism evidence="1 2">
    <name type="scientific">Klebsiella phage vB_KpnM_Seu621</name>
    <dbReference type="NCBI Taxonomy" id="2776831"/>
    <lineage>
        <taxon>Viruses</taxon>
        <taxon>Duplodnaviria</taxon>
        <taxon>Heunggongvirae</taxon>
        <taxon>Uroviricota</taxon>
        <taxon>Caudoviricetes</taxon>
        <taxon>Vequintavirinae</taxon>
        <taxon>Mydovirus</taxon>
        <taxon>Mydovirus KpS8</taxon>
    </lineage>
</organism>
<sequence length="377" mass="43251">MRGLVGYPYDKDWKNKVTKDCVLALDLDQTCFVSAAGAEKRTIEVTHIESGRTKIFKNRTEFWGSTKKVVGGWIKDQNMNMEAKAKAEGRVFVPWGRDDFTIKDIQEPEPVENCLHILKTKINAIFEHLEMESNTGMGVLGGEGNFRLMLPAPERYKGNREDTLRPLLLQETRDYVTRKYNAKVINGVEADDYLSVLAYMGWENYQKTGKFNYIVASFDKDQKGNPGLIFDTMRDSEEKTWKHPIPMLIDDSMGEIWMEGSKVKGWGRKFFGYQMLCGDSSDNIKPYQCFDIAGRFGDTAAFNLIGHLQDEKSMWQAIINQYKTWFPNGVEFTSWDGTQRKMSAGQWASIIFQMVYMKRSANDKTTLSSELRRVGVI</sequence>
<reference evidence="1 2" key="1">
    <citation type="submission" date="2020-08" db="EMBL/GenBank/DDBJ databases">
        <authorList>
            <person name="Gorodnichev R.B."/>
            <person name="Kornienko M.A."/>
            <person name="Kuptsov N.S."/>
            <person name="Guliaev A.S."/>
            <person name="Veselovsky V.V."/>
            <person name="Kostryukova E.S."/>
            <person name="Ilina E.N."/>
            <person name="Shitikov E.A."/>
            <person name="Manolov A.I."/>
            <person name="Bespiatykh D.A."/>
        </authorList>
    </citation>
    <scope>NUCLEOTIDE SEQUENCE [LARGE SCALE GENOMIC DNA]</scope>
</reference>
<dbReference type="SUPFAM" id="SSF88723">
    <property type="entry name" value="PIN domain-like"/>
    <property type="match status" value="1"/>
</dbReference>
<dbReference type="EMBL" id="MT939253">
    <property type="protein sequence ID" value="QOI68696.1"/>
    <property type="molecule type" value="Genomic_DNA"/>
</dbReference>